<evidence type="ECO:0000256" key="1">
    <source>
        <dbReference type="ARBA" id="ARBA00004141"/>
    </source>
</evidence>
<comment type="subcellular location">
    <subcellularLocation>
        <location evidence="1">Membrane</location>
        <topology evidence="1">Multi-pass membrane protein</topology>
    </subcellularLocation>
</comment>
<feature type="domain" description="Fatty acid desaturase" evidence="11">
    <location>
        <begin position="10"/>
        <end position="225"/>
    </location>
</feature>
<comment type="caution">
    <text evidence="12">The sequence shown here is derived from an EMBL/GenBank/DDBJ whole genome shotgun (WGS) entry which is preliminary data.</text>
</comment>
<evidence type="ECO:0000256" key="10">
    <source>
        <dbReference type="SAM" id="Phobius"/>
    </source>
</evidence>
<dbReference type="GO" id="GO:0016717">
    <property type="term" value="F:oxidoreductase activity, acting on paired donors, with oxidation of a pair of donors resulting in the reduction of molecular oxygen to two molecules of water"/>
    <property type="evidence" value="ECO:0007669"/>
    <property type="project" value="InterPro"/>
</dbReference>
<evidence type="ECO:0000256" key="4">
    <source>
        <dbReference type="ARBA" id="ARBA00022832"/>
    </source>
</evidence>
<evidence type="ECO:0000256" key="7">
    <source>
        <dbReference type="ARBA" id="ARBA00023004"/>
    </source>
</evidence>
<keyword evidence="9 10" id="KW-0472">Membrane</keyword>
<keyword evidence="3 10" id="KW-0812">Transmembrane</keyword>
<dbReference type="OrthoDB" id="9768289at2"/>
<dbReference type="AlphaFoldDB" id="A0A4R7BDH8"/>
<dbReference type="GO" id="GO:0016020">
    <property type="term" value="C:membrane"/>
    <property type="evidence" value="ECO:0007669"/>
    <property type="project" value="UniProtKB-SubCell"/>
</dbReference>
<dbReference type="Pfam" id="PF00487">
    <property type="entry name" value="FA_desaturase"/>
    <property type="match status" value="1"/>
</dbReference>
<evidence type="ECO:0000256" key="6">
    <source>
        <dbReference type="ARBA" id="ARBA00023002"/>
    </source>
</evidence>
<evidence type="ECO:0000256" key="2">
    <source>
        <dbReference type="ARBA" id="ARBA00008749"/>
    </source>
</evidence>
<dbReference type="RefSeq" id="WP_133678118.1">
    <property type="nucleotide sequence ID" value="NZ_SNZP01000001.1"/>
</dbReference>
<dbReference type="CDD" id="cd03505">
    <property type="entry name" value="Delta9-FADS-like"/>
    <property type="match status" value="1"/>
</dbReference>
<keyword evidence="4" id="KW-0276">Fatty acid metabolism</keyword>
<dbReference type="InterPro" id="IPR015876">
    <property type="entry name" value="Acyl-CoA_DS"/>
</dbReference>
<reference evidence="12 13" key="1">
    <citation type="submission" date="2019-03" db="EMBL/GenBank/DDBJ databases">
        <title>Genomic Encyclopedia of Type Strains, Phase III (KMG-III): the genomes of soil and plant-associated and newly described type strains.</title>
        <authorList>
            <person name="Whitman W."/>
        </authorList>
    </citation>
    <scope>NUCLEOTIDE SEQUENCE [LARGE SCALE GENOMIC DNA]</scope>
    <source>
        <strain evidence="12 13">CECT 8976</strain>
    </source>
</reference>
<comment type="similarity">
    <text evidence="2">Belongs to the fatty acid desaturase type 2 family.</text>
</comment>
<evidence type="ECO:0000313" key="13">
    <source>
        <dbReference type="Proteomes" id="UP000295611"/>
    </source>
</evidence>
<proteinExistence type="inferred from homology"/>
<gene>
    <name evidence="12" type="ORF">DFP86_101182</name>
</gene>
<dbReference type="InterPro" id="IPR005804">
    <property type="entry name" value="FA_desaturase_dom"/>
</dbReference>
<feature type="transmembrane region" description="Helical" evidence="10">
    <location>
        <begin position="12"/>
        <end position="32"/>
    </location>
</feature>
<protein>
    <submittedName>
        <fullName evidence="12">Stearoyl-CoA desaturase (Delta-9 desaturase)</fullName>
    </submittedName>
</protein>
<dbReference type="PANTHER" id="PTHR11351">
    <property type="entry name" value="ACYL-COA DESATURASE"/>
    <property type="match status" value="1"/>
</dbReference>
<dbReference type="GO" id="GO:0006631">
    <property type="term" value="P:fatty acid metabolic process"/>
    <property type="evidence" value="ECO:0007669"/>
    <property type="project" value="UniProtKB-KW"/>
</dbReference>
<keyword evidence="13" id="KW-1185">Reference proteome</keyword>
<feature type="transmembrane region" description="Helical" evidence="10">
    <location>
        <begin position="135"/>
        <end position="155"/>
    </location>
</feature>
<sequence>MLLSLLDLSWRGVALTTLGFTHLTIVAVTVFLHRHQAHRALRLHPLASHFFRFWLWLTTGMVTREWVAIHRAHHAGTDTIGDPHSPQYFGLWTVLLEGSELYRRAASNQAMLDQYGSNTPDDWLERRLYARHTHLGVSLMLLIDLLLFGPIGLSVWAVQMLWIPVFAAGVINGVGHYWGYRLFATNDSSRNIFPWGLLIGGEELHNNHHAYVTSPKLSVRWWEFDIGWMYIRLLANLHLAVVRQPLAPLHLNPLKRHCDEETLHAVIAHRYLVLARFDHVLHRTAEVELRRLRRQQLALHATAGLEPIHQWLRHAAREPQPDCELLERVLPLSMTLSTIYAMRCELASLWQRSTSSTAQLSSQLEGWCLRAESSGIEGLPEFSRQLRQYDC</sequence>
<keyword evidence="8" id="KW-0443">Lipid metabolism</keyword>
<name>A0A4R7BDH8_9NEIS</name>
<feature type="transmembrane region" description="Helical" evidence="10">
    <location>
        <begin position="161"/>
        <end position="180"/>
    </location>
</feature>
<keyword evidence="5 10" id="KW-1133">Transmembrane helix</keyword>
<dbReference type="PANTHER" id="PTHR11351:SF33">
    <property type="entry name" value="DELTA-9 FATTY ACID DESATURASE, DESA"/>
    <property type="match status" value="1"/>
</dbReference>
<dbReference type="EMBL" id="SNZP01000001">
    <property type="protein sequence ID" value="TDR82793.1"/>
    <property type="molecule type" value="Genomic_DNA"/>
</dbReference>
<accession>A0A4R7BDH8</accession>
<evidence type="ECO:0000256" key="5">
    <source>
        <dbReference type="ARBA" id="ARBA00022989"/>
    </source>
</evidence>
<keyword evidence="6" id="KW-0560">Oxidoreductase</keyword>
<evidence type="ECO:0000259" key="11">
    <source>
        <dbReference type="Pfam" id="PF00487"/>
    </source>
</evidence>
<organism evidence="12 13">
    <name type="scientific">Paludibacterium purpuratum</name>
    <dbReference type="NCBI Taxonomy" id="1144873"/>
    <lineage>
        <taxon>Bacteria</taxon>
        <taxon>Pseudomonadati</taxon>
        <taxon>Pseudomonadota</taxon>
        <taxon>Betaproteobacteria</taxon>
        <taxon>Neisseriales</taxon>
        <taxon>Chromobacteriaceae</taxon>
        <taxon>Paludibacterium</taxon>
    </lineage>
</organism>
<evidence type="ECO:0000313" key="12">
    <source>
        <dbReference type="EMBL" id="TDR82793.1"/>
    </source>
</evidence>
<evidence type="ECO:0000256" key="8">
    <source>
        <dbReference type="ARBA" id="ARBA00023098"/>
    </source>
</evidence>
<keyword evidence="7" id="KW-0408">Iron</keyword>
<dbReference type="Proteomes" id="UP000295611">
    <property type="component" value="Unassembled WGS sequence"/>
</dbReference>
<evidence type="ECO:0000256" key="3">
    <source>
        <dbReference type="ARBA" id="ARBA00022692"/>
    </source>
</evidence>
<evidence type="ECO:0000256" key="9">
    <source>
        <dbReference type="ARBA" id="ARBA00023136"/>
    </source>
</evidence>